<evidence type="ECO:0000313" key="2">
    <source>
        <dbReference type="EMBL" id="KAH9308252.1"/>
    </source>
</evidence>
<dbReference type="PANTHER" id="PTHR11607:SF61">
    <property type="entry name" value="ALPHA-MANNOSIDASE"/>
    <property type="match status" value="1"/>
</dbReference>
<dbReference type="InterPro" id="IPR050843">
    <property type="entry name" value="Glycosyl_Hydrlase_38"/>
</dbReference>
<protein>
    <recommendedName>
        <fullName evidence="1">Glycosyl hydrolase family 38 C-terminal domain-containing protein</fullName>
    </recommendedName>
</protein>
<name>A0AA38FPE0_TAXCH</name>
<dbReference type="OMA" id="TICESEC"/>
<dbReference type="InterPro" id="IPR011013">
    <property type="entry name" value="Gal_mutarotase_sf_dom"/>
</dbReference>
<proteinExistence type="predicted"/>
<reference evidence="2 3" key="1">
    <citation type="journal article" date="2021" name="Nat. Plants">
        <title>The Taxus genome provides insights into paclitaxel biosynthesis.</title>
        <authorList>
            <person name="Xiong X."/>
            <person name="Gou J."/>
            <person name="Liao Q."/>
            <person name="Li Y."/>
            <person name="Zhou Q."/>
            <person name="Bi G."/>
            <person name="Li C."/>
            <person name="Du R."/>
            <person name="Wang X."/>
            <person name="Sun T."/>
            <person name="Guo L."/>
            <person name="Liang H."/>
            <person name="Lu P."/>
            <person name="Wu Y."/>
            <person name="Zhang Z."/>
            <person name="Ro D.K."/>
            <person name="Shang Y."/>
            <person name="Huang S."/>
            <person name="Yan J."/>
        </authorList>
    </citation>
    <scope>NUCLEOTIDE SEQUENCE [LARGE SCALE GENOMIC DNA]</scope>
    <source>
        <strain evidence="2">Ta-2019</strain>
    </source>
</reference>
<feature type="non-terminal residue" evidence="2">
    <location>
        <position position="318"/>
    </location>
</feature>
<dbReference type="GO" id="GO:0006013">
    <property type="term" value="P:mannose metabolic process"/>
    <property type="evidence" value="ECO:0007669"/>
    <property type="project" value="InterPro"/>
</dbReference>
<dbReference type="FunFam" id="2.70.98.30:FF:000004">
    <property type="entry name" value="Alpha-mannosidase"/>
    <property type="match status" value="1"/>
</dbReference>
<dbReference type="SUPFAM" id="SSF74650">
    <property type="entry name" value="Galactose mutarotase-like"/>
    <property type="match status" value="1"/>
</dbReference>
<comment type="caution">
    <text evidence="2">The sequence shown here is derived from an EMBL/GenBank/DDBJ whole genome shotgun (WGS) entry which is preliminary data.</text>
</comment>
<gene>
    <name evidence="2" type="ORF">KI387_036163</name>
</gene>
<evidence type="ECO:0000313" key="3">
    <source>
        <dbReference type="Proteomes" id="UP000824469"/>
    </source>
</evidence>
<dbReference type="PANTHER" id="PTHR11607">
    <property type="entry name" value="ALPHA-MANNOSIDASE"/>
    <property type="match status" value="1"/>
</dbReference>
<dbReference type="AlphaFoldDB" id="A0AA38FPE0"/>
<accession>A0AA38FPE0</accession>
<keyword evidence="3" id="KW-1185">Reference proteome</keyword>
<dbReference type="GO" id="GO:0004559">
    <property type="term" value="F:alpha-mannosidase activity"/>
    <property type="evidence" value="ECO:0007669"/>
    <property type="project" value="InterPro"/>
</dbReference>
<dbReference type="Pfam" id="PF07748">
    <property type="entry name" value="Glyco_hydro_38C"/>
    <property type="match status" value="1"/>
</dbReference>
<dbReference type="Proteomes" id="UP000824469">
    <property type="component" value="Unassembled WGS sequence"/>
</dbReference>
<dbReference type="EMBL" id="JAHRHJ020000007">
    <property type="protein sequence ID" value="KAH9308252.1"/>
    <property type="molecule type" value="Genomic_DNA"/>
</dbReference>
<sequence length="318" mass="35586">VKVPVQQSYLWYGSSEGDDIDSQASGAYIFRPNGAPPTAILGSVPLTIMSGPLVHEVHQKFNSWIYQVTRLYKDKEHAEIEFTIGPIPVDDGVGKEVITRMTANMASNKVFYTDSNGRDFIKRVRNYRTDWNLQVHQPVAGNYYPINLGMYMMDEKNEFSVLVDRAVGGSSIQDGQLEIMLHRRLLKDDNRGVGEALDETICESECQGLTVRGTYYVSINPKGSGTQWRRTTGQEIYSPLILAFSQEEAADWKASFKSSFTAMDPTYSLPNNVAIITLQELEDGGVLLRLAHLYEAGEDSLYSTVAKVELKKVFSTKT</sequence>
<dbReference type="InterPro" id="IPR011682">
    <property type="entry name" value="Glyco_hydro_38_C"/>
</dbReference>
<feature type="non-terminal residue" evidence="2">
    <location>
        <position position="1"/>
    </location>
</feature>
<dbReference type="Gene3D" id="2.70.98.30">
    <property type="entry name" value="Golgi alpha-mannosidase II, domain 4"/>
    <property type="match status" value="1"/>
</dbReference>
<evidence type="ECO:0000259" key="1">
    <source>
        <dbReference type="Pfam" id="PF07748"/>
    </source>
</evidence>
<organism evidence="2 3">
    <name type="scientific">Taxus chinensis</name>
    <name type="common">Chinese yew</name>
    <name type="synonym">Taxus wallichiana var. chinensis</name>
    <dbReference type="NCBI Taxonomy" id="29808"/>
    <lineage>
        <taxon>Eukaryota</taxon>
        <taxon>Viridiplantae</taxon>
        <taxon>Streptophyta</taxon>
        <taxon>Embryophyta</taxon>
        <taxon>Tracheophyta</taxon>
        <taxon>Spermatophyta</taxon>
        <taxon>Pinopsida</taxon>
        <taxon>Pinidae</taxon>
        <taxon>Conifers II</taxon>
        <taxon>Cupressales</taxon>
        <taxon>Taxaceae</taxon>
        <taxon>Taxus</taxon>
    </lineage>
</organism>
<feature type="domain" description="Glycosyl hydrolase family 38 C-terminal" evidence="1">
    <location>
        <begin position="5"/>
        <end position="191"/>
    </location>
</feature>
<dbReference type="Gene3D" id="2.60.40.1360">
    <property type="match status" value="1"/>
</dbReference>
<dbReference type="GO" id="GO:0030246">
    <property type="term" value="F:carbohydrate binding"/>
    <property type="evidence" value="ECO:0007669"/>
    <property type="project" value="InterPro"/>
</dbReference>